<name>A0A9X4KV52_9BACL</name>
<evidence type="ECO:0000256" key="1">
    <source>
        <dbReference type="SAM" id="MobiDB-lite"/>
    </source>
</evidence>
<feature type="region of interest" description="Disordered" evidence="1">
    <location>
        <begin position="593"/>
        <end position="630"/>
    </location>
</feature>
<organism evidence="2 3">
    <name type="scientific">Cohnella rhizosphaerae</name>
    <dbReference type="NCBI Taxonomy" id="1457232"/>
    <lineage>
        <taxon>Bacteria</taxon>
        <taxon>Bacillati</taxon>
        <taxon>Bacillota</taxon>
        <taxon>Bacilli</taxon>
        <taxon>Bacillales</taxon>
        <taxon>Paenibacillaceae</taxon>
        <taxon>Cohnella</taxon>
    </lineage>
</organism>
<evidence type="ECO:0000313" key="3">
    <source>
        <dbReference type="Proteomes" id="UP001153404"/>
    </source>
</evidence>
<proteinExistence type="predicted"/>
<keyword evidence="3" id="KW-1185">Reference proteome</keyword>
<dbReference type="RefSeq" id="WP_277533816.1">
    <property type="nucleotide sequence ID" value="NZ_JAPDIA010000007.1"/>
</dbReference>
<dbReference type="EMBL" id="JAPDIA010000007">
    <property type="protein sequence ID" value="MDG0811293.1"/>
    <property type="molecule type" value="Genomic_DNA"/>
</dbReference>
<dbReference type="SUPFAM" id="SSF110296">
    <property type="entry name" value="Oligoxyloglucan reducing end-specific cellobiohydrolase"/>
    <property type="match status" value="2"/>
</dbReference>
<reference evidence="2" key="1">
    <citation type="submission" date="2022-10" db="EMBL/GenBank/DDBJ databases">
        <title>Comparative genomic analysis of Cohnella hashimotonis sp. nov., isolated from the International Space Station.</title>
        <authorList>
            <person name="Simpson A."/>
            <person name="Venkateswaran K."/>
        </authorList>
    </citation>
    <scope>NUCLEOTIDE SEQUENCE</scope>
    <source>
        <strain evidence="2">DSM 28161</strain>
    </source>
</reference>
<feature type="compositionally biased region" description="Basic and acidic residues" evidence="1">
    <location>
        <begin position="601"/>
        <end position="620"/>
    </location>
</feature>
<dbReference type="Gene3D" id="2.60.40.2700">
    <property type="match status" value="3"/>
</dbReference>
<comment type="caution">
    <text evidence="2">The sequence shown here is derived from an EMBL/GenBank/DDBJ whole genome shotgun (WGS) entry which is preliminary data.</text>
</comment>
<protein>
    <recommendedName>
        <fullName evidence="4">Ig-like domain-containing protein</fullName>
    </recommendedName>
</protein>
<evidence type="ECO:0008006" key="4">
    <source>
        <dbReference type="Google" id="ProtNLM"/>
    </source>
</evidence>
<evidence type="ECO:0000313" key="2">
    <source>
        <dbReference type="EMBL" id="MDG0811293.1"/>
    </source>
</evidence>
<gene>
    <name evidence="2" type="ORF">OMP40_19400</name>
</gene>
<sequence length="630" mass="64057">MYDAAYGNGVFVAGGNKIVSSVDGETWTDATTPPGFSYLASVEYGGGLFVGVGWQGNLFTSSDGINWTNRNPGVSSILYDVAYGDNLYVAVGQSGTILTSPDGVTWTTQNSNTYYDLNRITYGNGKYVAVGNSGVIFTSTDGIAWTSNVSGTTNQLYAVAYGNGLFVAGGQNKIILTSPDGAIWTERQNSPPSGWPPISDYYRRALFNDGVFVLAGSSGLIDSSTDGIHWSSHSSGTSIGFWGLTAGNGTYMATGDQGSILQTIMLVNAEAPSIGTQPADETLSVGDTSPTLSVAATVGDGGTLSYQWYSNATNSNSGGTVIVGATSATYAAPTASEGTTYYYAVVTNSNSGVNGTQTATATSAAAKVTVNALVNAEAPSIGTQPADETVSVGDTSPTLSVAATVGDGGTLSYQWYSNATNSNSGGTVIVGATSATYAAPTASEGTTYYYVVVTNTNSGVNGTQTATATSAAAKVTVNALVNAEAPSIGTQPADETVSVGDTSPTLSVAATVGDGGTLSYQWYNSATNSNSGGTVIVGATSATYAAPTASEGTTYYYVVVTNTNSGVNGTQTATATSAAAKVTVNALVNAEAPSIGTQAGGRDRERRRYEPDAERGGDGGRRRHAELPMV</sequence>
<accession>A0A9X4KV52</accession>
<dbReference type="AlphaFoldDB" id="A0A9X4KV52"/>
<dbReference type="Proteomes" id="UP001153404">
    <property type="component" value="Unassembled WGS sequence"/>
</dbReference>